<feature type="domain" description="Transcription regulator PadR N-terminal" evidence="1">
    <location>
        <begin position="66"/>
        <end position="135"/>
    </location>
</feature>
<evidence type="ECO:0000313" key="3">
    <source>
        <dbReference type="Proteomes" id="UP000664349"/>
    </source>
</evidence>
<dbReference type="Gene3D" id="1.10.10.10">
    <property type="entry name" value="Winged helix-like DNA-binding domain superfamily/Winged helix DNA-binding domain"/>
    <property type="match status" value="1"/>
</dbReference>
<accession>A0ABS3GJN1</accession>
<keyword evidence="3" id="KW-1185">Reference proteome</keyword>
<evidence type="ECO:0000313" key="2">
    <source>
        <dbReference type="EMBL" id="MBO0415256.1"/>
    </source>
</evidence>
<protein>
    <submittedName>
        <fullName evidence="2">Helix-turn-helix transcriptional regulator</fullName>
    </submittedName>
</protein>
<dbReference type="SUPFAM" id="SSF46785">
    <property type="entry name" value="Winged helix' DNA-binding domain"/>
    <property type="match status" value="1"/>
</dbReference>
<organism evidence="2 3">
    <name type="scientific">Chromobacterium haemolyticum</name>
    <dbReference type="NCBI Taxonomy" id="394935"/>
    <lineage>
        <taxon>Bacteria</taxon>
        <taxon>Pseudomonadati</taxon>
        <taxon>Pseudomonadota</taxon>
        <taxon>Betaproteobacteria</taxon>
        <taxon>Neisseriales</taxon>
        <taxon>Chromobacteriaceae</taxon>
        <taxon>Chromobacterium</taxon>
    </lineage>
</organism>
<reference evidence="2 3" key="1">
    <citation type="submission" date="2021-03" db="EMBL/GenBank/DDBJ databases">
        <title>First Case of infection caused by Chromobacterium haemolyticum derived from water in China.</title>
        <authorList>
            <person name="Chen J."/>
            <person name="Liu C."/>
        </authorList>
    </citation>
    <scope>NUCLEOTIDE SEQUENCE [LARGE SCALE GENOMIC DNA]</scope>
    <source>
        <strain evidence="2 3">WJ-5</strain>
    </source>
</reference>
<name>A0ABS3GJN1_9NEIS</name>
<gene>
    <name evidence="2" type="ORF">J1C50_07015</name>
</gene>
<dbReference type="InterPro" id="IPR005149">
    <property type="entry name" value="Tscrpt_reg_PadR_N"/>
</dbReference>
<dbReference type="Pfam" id="PF03551">
    <property type="entry name" value="PadR"/>
    <property type="match status" value="1"/>
</dbReference>
<evidence type="ECO:0000259" key="1">
    <source>
        <dbReference type="Pfam" id="PF03551"/>
    </source>
</evidence>
<dbReference type="InterPro" id="IPR036388">
    <property type="entry name" value="WH-like_DNA-bd_sf"/>
</dbReference>
<dbReference type="RefSeq" id="WP_019102016.1">
    <property type="nucleotide sequence ID" value="NZ_CAEE01000488.1"/>
</dbReference>
<dbReference type="PANTHER" id="PTHR43252">
    <property type="entry name" value="TRANSCRIPTIONAL REGULATOR YQJI"/>
    <property type="match status" value="1"/>
</dbReference>
<proteinExistence type="predicted"/>
<comment type="caution">
    <text evidence="2">The sequence shown here is derived from an EMBL/GenBank/DDBJ whole genome shotgun (WGS) entry which is preliminary data.</text>
</comment>
<dbReference type="EMBL" id="JAFLRD010000005">
    <property type="protein sequence ID" value="MBO0415256.1"/>
    <property type="molecule type" value="Genomic_DNA"/>
</dbReference>
<dbReference type="Proteomes" id="UP000664349">
    <property type="component" value="Unassembled WGS sequence"/>
</dbReference>
<sequence>MPHRLDTLLRRLGGRHAHHRLHAMAHHGHGHGGGHGRHSGFGGFGGDDESMTRGRKFSSDELQLLLLALLEERPSHGYELIKALQSRSNGFYSPSPGMVYPALTYLEELGHVTVSQEGNRKCYALAGAGRAYLEQNREQVEWMMARLQHIARKMNSIRRALTGEMPPPDDAAGSWIPELTRARGELKQALMRTANVDEDEQRRIAAILRQACEQILGDTG</sequence>
<dbReference type="PANTHER" id="PTHR43252:SF7">
    <property type="entry name" value="TRANSCRIPTIONAL REGULATOR YQJI"/>
    <property type="match status" value="1"/>
</dbReference>
<dbReference type="InterPro" id="IPR036390">
    <property type="entry name" value="WH_DNA-bd_sf"/>
</dbReference>